<evidence type="ECO:0000313" key="5">
    <source>
        <dbReference type="EMBL" id="GAV49679.1"/>
    </source>
</evidence>
<dbReference type="SUPFAM" id="SSF48350">
    <property type="entry name" value="GTPase activation domain, GAP"/>
    <property type="match status" value="1"/>
</dbReference>
<feature type="compositionally biased region" description="Basic and acidic residues" evidence="2">
    <location>
        <begin position="322"/>
        <end position="332"/>
    </location>
</feature>
<dbReference type="InterPro" id="IPR001936">
    <property type="entry name" value="RasGAP_dom"/>
</dbReference>
<dbReference type="Gene3D" id="1.10.506.10">
    <property type="entry name" value="GTPase Activation - p120gap, domain 1"/>
    <property type="match status" value="1"/>
</dbReference>
<gene>
    <name evidence="5" type="ORF">ZYGR_0P03250</name>
</gene>
<evidence type="ECO:0000256" key="1">
    <source>
        <dbReference type="SAM" id="Coils"/>
    </source>
</evidence>
<dbReference type="OrthoDB" id="775356at2759"/>
<feature type="region of interest" description="Disordered" evidence="2">
    <location>
        <begin position="292"/>
        <end position="466"/>
    </location>
</feature>
<feature type="domain" description="Calponin-homology (CH)" evidence="4">
    <location>
        <begin position="134"/>
        <end position="247"/>
    </location>
</feature>
<dbReference type="InterPro" id="IPR036872">
    <property type="entry name" value="CH_dom_sf"/>
</dbReference>
<reference evidence="5 6" key="1">
    <citation type="submission" date="2016-08" db="EMBL/GenBank/DDBJ databases">
        <title>Draft genome sequence of allopolyploid Zygosaccharomyces rouxii.</title>
        <authorList>
            <person name="Watanabe J."/>
            <person name="Uehara K."/>
            <person name="Mogi Y."/>
            <person name="Tsukioka Y."/>
        </authorList>
    </citation>
    <scope>NUCLEOTIDE SEQUENCE [LARGE SCALE GENOMIC DNA]</scope>
    <source>
        <strain evidence="5 6">NBRC 110957</strain>
    </source>
</reference>
<dbReference type="Proteomes" id="UP000187013">
    <property type="component" value="Unassembled WGS sequence"/>
</dbReference>
<evidence type="ECO:0000259" key="4">
    <source>
        <dbReference type="PROSITE" id="PS50021"/>
    </source>
</evidence>
<protein>
    <recommendedName>
        <fullName evidence="7">Calponin-homology (CH) domain-containing protein</fullName>
    </recommendedName>
</protein>
<feature type="compositionally biased region" description="Polar residues" evidence="2">
    <location>
        <begin position="22"/>
        <end position="45"/>
    </location>
</feature>
<evidence type="ECO:0000313" key="6">
    <source>
        <dbReference type="Proteomes" id="UP000187013"/>
    </source>
</evidence>
<dbReference type="InterPro" id="IPR001715">
    <property type="entry name" value="CH_dom"/>
</dbReference>
<dbReference type="PROSITE" id="PS50021">
    <property type="entry name" value="CH"/>
    <property type="match status" value="1"/>
</dbReference>
<dbReference type="PANTHER" id="PTHR14149">
    <property type="entry name" value="RAS GTPASE-ACTIVATING PROTEIN WITH IQ MOTIF"/>
    <property type="match status" value="1"/>
</dbReference>
<comment type="caution">
    <text evidence="5">The sequence shown here is derived from an EMBL/GenBank/DDBJ whole genome shotgun (WGS) entry which is preliminary data.</text>
</comment>
<dbReference type="GO" id="GO:0110085">
    <property type="term" value="C:mitotic actomyosin contractile ring"/>
    <property type="evidence" value="ECO:0007669"/>
    <property type="project" value="TreeGrafter"/>
</dbReference>
<dbReference type="PROSITE" id="PS50096">
    <property type="entry name" value="IQ"/>
    <property type="match status" value="1"/>
</dbReference>
<sequence length="1614" mass="186460">MTSSVGSPGKGSVLDRYVKNLANDSSLQPPPQLRTTSQSRLNSFHNLKGASRSKPNVDNQDKENVGNAKNGSLNEKNPFMAAAGGLKSSKSPNQLKFGGNKVNQGINGGGGSRSSSNVNTSDLTREEKGYYEFLCRVAEIKQWIERVIGEDLPSEVDLSTGDCLRNGVYLATVTQKINPDLAPSVFPAGNRLQFKHTQNINAFFSLVDHVGLPNSFRFELQDLYNKQDLPQVFETLYILITMINKKWPTKTPIIENLSGKVNFSKDDIRKCKKTWPRIRDFKSLNVNSVKSTVGKKATAPTGGGLIQDFSTVETSEPSSEPETPKPKNRLADAKSQPTLKPEPEDEPSFMMKSSTPAKPEEQEELEEPADSESVKITTPEPEPKQLKESDEPLKFEHSVSTPVRRTRQKLESIKLSPPSSETGSLYFSPTTDRRDYSSTSPIRSQSFRPTESDHLRSPYLRPADSDIVSRPPHLEYSPLKSTSFSYYSPTISRYLTYDTDFYVRRSQARERGIDFYQTYKYEPVSYSPQRKKRMTEMEFLDKVIHIQSICRGANARFDMRIQSRLLKLFEKEVLRFQSIIRGNKRRVGIPQRFSINLTDDQEVSLTKLQALFRSSRIKSRNDRLKLKIYRETAQIEALQNIFRGSRLRKRVNQELYDRNVSDAPLRKLQSWIQGKRCRNHVKGTSRSLSSKAIAFQKFQGSCRGLLYRRHFLFAHHFSDKALSQLKDFQERIRGANVRNSVYDLIYDAEAKNRVFKRLSGMLRGRKLRESLLDVLYDDDPDFANVRPLQGIVRGVLVRYTLDLVDDIIEYYHLDQFQAHVKGFLLRSKFDEREKCFKRNERSVIIIQSKIRTFIQRESFFDLLHHPNPHIKHVKKYAYLLNNTGTIEENQDKLEACQAQLDSENLKKETFEKNIRQQLDTGNVLEKFGLTSGLTKELSGMDIPLCRYPTYEKLFFLLQVDPSYWKILYTFEPVFVEKNMYVSFSTVNQRMGRREKIYFIRVLADILQQEVIEARSMQQYLTKPDRFWNRMLRTFLRREYPEVFSIFQPLLKYINNPRVNFEGDPLVIYKDIHHTEPLSRSEAIEDEKTKIKFIENLRNLWHSVEMTAEIFTRKLKEIPLEVRFIASKMFTCAADKNTDEIGTLRSISIVLVNSFIFEYMENRSLYGFDADESPNLDRKLHSFMRAIEIVFGLGKFNGYYDPLNQYADEINIQMRELLFNIILDPVFEQEADTLVYRDMVTASPQLEILTEKVLVISMKFREYLLEFPDDDVIHEILEKSPTSRDFKKSGRIVLDLTASAYRFLVCDDRMRKVYDQVKRSMVYMMQIEDVQTNLSDLVVSTVLPQDEPNFIKLMCANPGIKNDPMIKALQSPKYFNMKSSTLKKLKELERSGIIKTNSNQLQNFLNDIANTIKNPHYAIDYVTEELHLTQETLKGVAKINKQFEKTLTNLRTCVNQAIRDMLKSRDFNPGHRSALDNLKGAYKKVQTRKSDKIEGTMKFKWTTRQLYEKGVIKSIESENLAEQKVKVFGSSGPKFPDINFKISTSDGAVYGIQLLDRRKGFEKNLEGVDSFSFRDLLGTQVGSKVETWQLLNKKVSINTAQLLKLIIDVFLKKGQ</sequence>
<feature type="compositionally biased region" description="Polar residues" evidence="2">
    <location>
        <begin position="437"/>
        <end position="449"/>
    </location>
</feature>
<keyword evidence="1" id="KW-0175">Coiled coil</keyword>
<dbReference type="SMART" id="SM00033">
    <property type="entry name" value="CH"/>
    <property type="match status" value="1"/>
</dbReference>
<name>A0A1Q3A1Y5_ZYGRO</name>
<feature type="compositionally biased region" description="Acidic residues" evidence="2">
    <location>
        <begin position="361"/>
        <end position="370"/>
    </location>
</feature>
<dbReference type="Pfam" id="PF00307">
    <property type="entry name" value="CH"/>
    <property type="match status" value="1"/>
</dbReference>
<dbReference type="GO" id="GO:1903479">
    <property type="term" value="P:mitotic actomyosin contractile ring assembly actin filament organization"/>
    <property type="evidence" value="ECO:0007669"/>
    <property type="project" value="TreeGrafter"/>
</dbReference>
<accession>A0A1Q3A1Y5</accession>
<feature type="coiled-coil region" evidence="1">
    <location>
        <begin position="886"/>
        <end position="913"/>
    </location>
</feature>
<dbReference type="GO" id="GO:0005096">
    <property type="term" value="F:GTPase activator activity"/>
    <property type="evidence" value="ECO:0007669"/>
    <property type="project" value="TreeGrafter"/>
</dbReference>
<evidence type="ECO:0000256" key="2">
    <source>
        <dbReference type="SAM" id="MobiDB-lite"/>
    </source>
</evidence>
<dbReference type="EMBL" id="BDGX01000016">
    <property type="protein sequence ID" value="GAV49679.1"/>
    <property type="molecule type" value="Genomic_DNA"/>
</dbReference>
<dbReference type="PROSITE" id="PS50018">
    <property type="entry name" value="RAS_GTPASE_ACTIV_2"/>
    <property type="match status" value="1"/>
</dbReference>
<dbReference type="SUPFAM" id="SSF47576">
    <property type="entry name" value="Calponin-homology domain, CH-domain"/>
    <property type="match status" value="1"/>
</dbReference>
<feature type="compositionally biased region" description="Basic and acidic residues" evidence="2">
    <location>
        <begin position="381"/>
        <end position="397"/>
    </location>
</feature>
<dbReference type="Pfam" id="PF03836">
    <property type="entry name" value="RasGAP_C"/>
    <property type="match status" value="1"/>
</dbReference>
<dbReference type="GO" id="GO:0051015">
    <property type="term" value="F:actin filament binding"/>
    <property type="evidence" value="ECO:0007669"/>
    <property type="project" value="TreeGrafter"/>
</dbReference>
<dbReference type="InterPro" id="IPR000593">
    <property type="entry name" value="RasGAP_C"/>
</dbReference>
<dbReference type="GO" id="GO:0005516">
    <property type="term" value="F:calmodulin binding"/>
    <property type="evidence" value="ECO:0007669"/>
    <property type="project" value="TreeGrafter"/>
</dbReference>
<dbReference type="Pfam" id="PF00616">
    <property type="entry name" value="RasGAP"/>
    <property type="match status" value="1"/>
</dbReference>
<evidence type="ECO:0008006" key="7">
    <source>
        <dbReference type="Google" id="ProtNLM"/>
    </source>
</evidence>
<proteinExistence type="predicted"/>
<feature type="compositionally biased region" description="Polar residues" evidence="2">
    <location>
        <begin position="417"/>
        <end position="430"/>
    </location>
</feature>
<dbReference type="eggNOG" id="KOG2128">
    <property type="taxonomic scope" value="Eukaryota"/>
</dbReference>
<feature type="domain" description="Ras-GAP" evidence="3">
    <location>
        <begin position="1001"/>
        <end position="1156"/>
    </location>
</feature>
<feature type="compositionally biased region" description="Low complexity" evidence="2">
    <location>
        <begin position="310"/>
        <end position="321"/>
    </location>
</feature>
<dbReference type="CDD" id="cd12206">
    <property type="entry name" value="RasGAP_IQGAP_related"/>
    <property type="match status" value="1"/>
</dbReference>
<evidence type="ECO:0000259" key="3">
    <source>
        <dbReference type="PROSITE" id="PS50018"/>
    </source>
</evidence>
<dbReference type="PANTHER" id="PTHR14149:SF14">
    <property type="entry name" value="CALPONIN-HOMOLOGY (CH) DOMAIN-CONTAINING PROTEIN"/>
    <property type="match status" value="1"/>
</dbReference>
<feature type="region of interest" description="Disordered" evidence="2">
    <location>
        <begin position="1"/>
        <end position="122"/>
    </location>
</feature>
<organism evidence="5 6">
    <name type="scientific">Zygosaccharomyces rouxii</name>
    <dbReference type="NCBI Taxonomy" id="4956"/>
    <lineage>
        <taxon>Eukaryota</taxon>
        <taxon>Fungi</taxon>
        <taxon>Dikarya</taxon>
        <taxon>Ascomycota</taxon>
        <taxon>Saccharomycotina</taxon>
        <taxon>Saccharomycetes</taxon>
        <taxon>Saccharomycetales</taxon>
        <taxon>Saccharomycetaceae</taxon>
        <taxon>Zygosaccharomyces</taxon>
    </lineage>
</organism>
<dbReference type="Gene3D" id="1.10.418.10">
    <property type="entry name" value="Calponin-like domain"/>
    <property type="match status" value="1"/>
</dbReference>
<dbReference type="InterPro" id="IPR008936">
    <property type="entry name" value="Rho_GTPase_activation_prot"/>
</dbReference>
<dbReference type="CDD" id="cd21206">
    <property type="entry name" value="CH_IQGAP"/>
    <property type="match status" value="1"/>
</dbReference>